<comment type="caution">
    <text evidence="2">The sequence shown here is derived from an EMBL/GenBank/DDBJ whole genome shotgun (WGS) entry which is preliminary data.</text>
</comment>
<protein>
    <submittedName>
        <fullName evidence="2">Uncharacterized protein</fullName>
    </submittedName>
</protein>
<evidence type="ECO:0000313" key="2">
    <source>
        <dbReference type="EMBL" id="GFE21097.1"/>
    </source>
</evidence>
<feature type="compositionally biased region" description="Polar residues" evidence="1">
    <location>
        <begin position="143"/>
        <end position="159"/>
    </location>
</feature>
<reference evidence="2 3" key="1">
    <citation type="submission" date="2019-12" db="EMBL/GenBank/DDBJ databases">
        <title>Whole genome shotgun sequence of Streptomyces libani subsp. libani NBRC 13452.</title>
        <authorList>
            <person name="Ichikawa N."/>
            <person name="Kimura A."/>
            <person name="Kitahashi Y."/>
            <person name="Komaki H."/>
            <person name="Tamura T."/>
        </authorList>
    </citation>
    <scope>NUCLEOTIDE SEQUENCE [LARGE SCALE GENOMIC DNA]</scope>
    <source>
        <strain evidence="2 3">NBRC 13452</strain>
    </source>
</reference>
<accession>A0A640TBJ7</accession>
<evidence type="ECO:0000313" key="3">
    <source>
        <dbReference type="Proteomes" id="UP000429552"/>
    </source>
</evidence>
<dbReference type="InterPro" id="IPR053143">
    <property type="entry name" value="Arylsulfate_ST"/>
</dbReference>
<gene>
    <name evidence="2" type="ORF">Sliba_15500</name>
</gene>
<proteinExistence type="predicted"/>
<evidence type="ECO:0000256" key="1">
    <source>
        <dbReference type="SAM" id="MobiDB-lite"/>
    </source>
</evidence>
<dbReference type="AlphaFoldDB" id="A0A640TBJ7"/>
<name>A0A640TBJ7_STRNI</name>
<dbReference type="PANTHER" id="PTHR35340:SF5">
    <property type="entry name" value="ASST-DOMAIN-CONTAINING PROTEIN"/>
    <property type="match status" value="1"/>
</dbReference>
<dbReference type="EMBL" id="BLIP01000001">
    <property type="protein sequence ID" value="GFE21097.1"/>
    <property type="molecule type" value="Genomic_DNA"/>
</dbReference>
<dbReference type="Proteomes" id="UP000429552">
    <property type="component" value="Unassembled WGS sequence"/>
</dbReference>
<dbReference type="PANTHER" id="PTHR35340">
    <property type="entry name" value="PQQ ENZYME REPEAT PROTEIN-RELATED"/>
    <property type="match status" value="1"/>
</dbReference>
<sequence length="181" mass="20014">MIGQTGALISDNSGEPVWFRPLPSTSLQNADFKVQTYHHPRNGTSEPVLTWWQGSIAIPPAYTNLPGGAPEPGGCYYIYDSHYHLVRTVFARHGFHPDEHEFILTRRGTALFIATKPVPMDLSPYGGPDTAPSWTARFRRSTSPRGNSSSRGTFSITSIRPNPRCPPPMRRHPAECGTPTT</sequence>
<organism evidence="2 3">
    <name type="scientific">Streptomyces nigrescens</name>
    <dbReference type="NCBI Taxonomy" id="1920"/>
    <lineage>
        <taxon>Bacteria</taxon>
        <taxon>Bacillati</taxon>
        <taxon>Actinomycetota</taxon>
        <taxon>Actinomycetes</taxon>
        <taxon>Kitasatosporales</taxon>
        <taxon>Streptomycetaceae</taxon>
        <taxon>Streptomyces</taxon>
    </lineage>
</organism>
<feature type="region of interest" description="Disordered" evidence="1">
    <location>
        <begin position="131"/>
        <end position="181"/>
    </location>
</feature>